<dbReference type="Gene3D" id="2.30.110.10">
    <property type="entry name" value="Electron Transport, Fmn-binding Protein, Chain A"/>
    <property type="match status" value="1"/>
</dbReference>
<evidence type="ECO:0000313" key="6">
    <source>
        <dbReference type="EMBL" id="BET25527.1"/>
    </source>
</evidence>
<keyword evidence="2" id="KW-0547">Nucleotide-binding</keyword>
<dbReference type="EMBL" id="AP028947">
    <property type="protein sequence ID" value="BET25527.1"/>
    <property type="molecule type" value="Genomic_DNA"/>
</dbReference>
<evidence type="ECO:0000256" key="1">
    <source>
        <dbReference type="ARBA" id="ARBA00022636"/>
    </source>
</evidence>
<evidence type="ECO:0000259" key="4">
    <source>
        <dbReference type="Pfam" id="PF07238"/>
    </source>
</evidence>
<evidence type="ECO:0000259" key="5">
    <source>
        <dbReference type="Pfam" id="PF07317"/>
    </source>
</evidence>
<dbReference type="InterPro" id="IPR009926">
    <property type="entry name" value="T3SS_YcgR_PilZN"/>
</dbReference>
<dbReference type="Gene3D" id="2.40.10.220">
    <property type="entry name" value="predicted glycosyltransferase like domains"/>
    <property type="match status" value="1"/>
</dbReference>
<dbReference type="AlphaFoldDB" id="A0AA86MHV5"/>
<evidence type="ECO:0000256" key="2">
    <source>
        <dbReference type="ARBA" id="ARBA00022741"/>
    </source>
</evidence>
<proteinExistence type="predicted"/>
<evidence type="ECO:0000313" key="7">
    <source>
        <dbReference type="Proteomes" id="UP001329151"/>
    </source>
</evidence>
<keyword evidence="3" id="KW-0975">Bacterial flagellum</keyword>
<feature type="domain" description="PilZ" evidence="4">
    <location>
        <begin position="127"/>
        <end position="237"/>
    </location>
</feature>
<dbReference type="GO" id="GO:0035438">
    <property type="term" value="F:cyclic-di-GMP binding"/>
    <property type="evidence" value="ECO:0007669"/>
    <property type="project" value="InterPro"/>
</dbReference>
<gene>
    <name evidence="6" type="ORF">RGQ30_10280</name>
</gene>
<organism evidence="6 7">
    <name type="scientific">Limnobacter thiooxidans</name>
    <dbReference type="NCBI Taxonomy" id="131080"/>
    <lineage>
        <taxon>Bacteria</taxon>
        <taxon>Pseudomonadati</taxon>
        <taxon>Pseudomonadota</taxon>
        <taxon>Betaproteobacteria</taxon>
        <taxon>Burkholderiales</taxon>
        <taxon>Burkholderiaceae</taxon>
        <taxon>Limnobacter</taxon>
    </lineage>
</organism>
<dbReference type="InterPro" id="IPR012349">
    <property type="entry name" value="Split_barrel_FMN-bd"/>
</dbReference>
<keyword evidence="1" id="KW-0973">c-di-GMP</keyword>
<keyword evidence="7" id="KW-1185">Reference proteome</keyword>
<accession>A0AA86MHV5</accession>
<dbReference type="Proteomes" id="UP001329151">
    <property type="component" value="Chromosome"/>
</dbReference>
<dbReference type="InterPro" id="IPR009875">
    <property type="entry name" value="PilZ_domain"/>
</dbReference>
<evidence type="ECO:0008006" key="8">
    <source>
        <dbReference type="Google" id="ProtNLM"/>
    </source>
</evidence>
<feature type="domain" description="Type III secretion system flagellar brake protein YcgR PilZN" evidence="5">
    <location>
        <begin position="21"/>
        <end position="125"/>
    </location>
</feature>
<sequence>MNHNTSIAPESDPKLLKEFSLSAEPTLRKLLTTIEEDEHELYVFLQADHTQFVTEILNIDWQTGLIWLGTPYEKSLSAGCNGSSAYVIVAFPDGVKVQFAGIGILQSEYQGADALRIAIPKSIVRLQRRNYFRVMADEELNHQVKLEIPAYPDRPNLIDLSLAGCGFTLMAQAGQFESGQVLSNVQLTLPDGESSLLVDLVVRNIKPTVDNPDLIQLGCEMKAAQRNAERRLQRFLLATERRQRANLHSID</sequence>
<dbReference type="KEGG" id="lto:RGQ30_10280"/>
<dbReference type="Pfam" id="PF07317">
    <property type="entry name" value="PilZN"/>
    <property type="match status" value="1"/>
</dbReference>
<reference evidence="6 7" key="1">
    <citation type="submission" date="2023-10" db="EMBL/GenBank/DDBJ databases">
        <title>Complete Genome Sequence of Limnobacter thiooxidans CS-K2T, Isolated from freshwater lake sediments in Bavaria, Germany.</title>
        <authorList>
            <person name="Naruki M."/>
            <person name="Watanabe A."/>
            <person name="Warashina T."/>
            <person name="Morita T."/>
            <person name="Arakawa K."/>
        </authorList>
    </citation>
    <scope>NUCLEOTIDE SEQUENCE [LARGE SCALE GENOMIC DNA]</scope>
    <source>
        <strain evidence="6 7">CS-K2</strain>
    </source>
</reference>
<evidence type="ECO:0000256" key="3">
    <source>
        <dbReference type="ARBA" id="ARBA00023143"/>
    </source>
</evidence>
<dbReference type="RefSeq" id="WP_130558762.1">
    <property type="nucleotide sequence ID" value="NZ_AP028947.1"/>
</dbReference>
<dbReference type="Pfam" id="PF07238">
    <property type="entry name" value="PilZ"/>
    <property type="match status" value="1"/>
</dbReference>
<protein>
    <recommendedName>
        <fullName evidence="8">PilZ domain-containing protein</fullName>
    </recommendedName>
</protein>
<name>A0AA86MHV5_9BURK</name>